<dbReference type="Proteomes" id="UP001362999">
    <property type="component" value="Unassembled WGS sequence"/>
</dbReference>
<organism evidence="2 3">
    <name type="scientific">Favolaschia claudopus</name>
    <dbReference type="NCBI Taxonomy" id="2862362"/>
    <lineage>
        <taxon>Eukaryota</taxon>
        <taxon>Fungi</taxon>
        <taxon>Dikarya</taxon>
        <taxon>Basidiomycota</taxon>
        <taxon>Agaricomycotina</taxon>
        <taxon>Agaricomycetes</taxon>
        <taxon>Agaricomycetidae</taxon>
        <taxon>Agaricales</taxon>
        <taxon>Marasmiineae</taxon>
        <taxon>Mycenaceae</taxon>
        <taxon>Favolaschia</taxon>
    </lineage>
</organism>
<sequence>ATSSCAEVYSFMISSASKSSTSKPCTNVPIHCFLCNEIHWKYNMPRHLLDQHPRWDITVKDKDKAECLSKITVSPEEYAGLRVVPQAKVTGTDNRGQKRPQNLPVSTPQRSRRPRVTAGSPSQTTKTASVPIPRIRIPGLEERRRLGAVSEGPEVAAESAQDVFH</sequence>
<feature type="compositionally biased region" description="Polar residues" evidence="1">
    <location>
        <begin position="89"/>
        <end position="109"/>
    </location>
</feature>
<dbReference type="EMBL" id="JAWWNJ010000020">
    <property type="protein sequence ID" value="KAK7034912.1"/>
    <property type="molecule type" value="Genomic_DNA"/>
</dbReference>
<feature type="compositionally biased region" description="Polar residues" evidence="1">
    <location>
        <begin position="119"/>
        <end position="128"/>
    </location>
</feature>
<evidence type="ECO:0000313" key="2">
    <source>
        <dbReference type="EMBL" id="KAK7034912.1"/>
    </source>
</evidence>
<evidence type="ECO:0000256" key="1">
    <source>
        <dbReference type="SAM" id="MobiDB-lite"/>
    </source>
</evidence>
<accession>A0AAW0C8I2</accession>
<gene>
    <name evidence="2" type="ORF">R3P38DRAFT_2518440</name>
</gene>
<feature type="non-terminal residue" evidence="2">
    <location>
        <position position="1"/>
    </location>
</feature>
<reference evidence="2 3" key="1">
    <citation type="journal article" date="2024" name="J Genomics">
        <title>Draft genome sequencing and assembly of Favolaschia claudopus CIRM-BRFM 2984 isolated from oak limbs.</title>
        <authorList>
            <person name="Navarro D."/>
            <person name="Drula E."/>
            <person name="Chaduli D."/>
            <person name="Cazenave R."/>
            <person name="Ahrendt S."/>
            <person name="Wang J."/>
            <person name="Lipzen A."/>
            <person name="Daum C."/>
            <person name="Barry K."/>
            <person name="Grigoriev I.V."/>
            <person name="Favel A."/>
            <person name="Rosso M.N."/>
            <person name="Martin F."/>
        </authorList>
    </citation>
    <scope>NUCLEOTIDE SEQUENCE [LARGE SCALE GENOMIC DNA]</scope>
    <source>
        <strain evidence="2 3">CIRM-BRFM 2984</strain>
    </source>
</reference>
<feature type="region of interest" description="Disordered" evidence="1">
    <location>
        <begin position="84"/>
        <end position="165"/>
    </location>
</feature>
<proteinExistence type="predicted"/>
<name>A0AAW0C8I2_9AGAR</name>
<comment type="caution">
    <text evidence="2">The sequence shown here is derived from an EMBL/GenBank/DDBJ whole genome shotgun (WGS) entry which is preliminary data.</text>
</comment>
<evidence type="ECO:0000313" key="3">
    <source>
        <dbReference type="Proteomes" id="UP001362999"/>
    </source>
</evidence>
<dbReference type="AlphaFoldDB" id="A0AAW0C8I2"/>
<keyword evidence="3" id="KW-1185">Reference proteome</keyword>
<protein>
    <submittedName>
        <fullName evidence="2">Uncharacterized protein</fullName>
    </submittedName>
</protein>